<evidence type="ECO:0000256" key="3">
    <source>
        <dbReference type="ARBA" id="ARBA00023002"/>
    </source>
</evidence>
<organism evidence="8 9">
    <name type="scientific">Lysinibacillus fusiformis</name>
    <dbReference type="NCBI Taxonomy" id="28031"/>
    <lineage>
        <taxon>Bacteria</taxon>
        <taxon>Bacillati</taxon>
        <taxon>Bacillota</taxon>
        <taxon>Bacilli</taxon>
        <taxon>Bacillales</taxon>
        <taxon>Bacillaceae</taxon>
        <taxon>Lysinibacillus</taxon>
    </lineage>
</organism>
<keyword evidence="6" id="KW-0812">Transmembrane</keyword>
<feature type="transmembrane region" description="Helical" evidence="6">
    <location>
        <begin position="6"/>
        <end position="26"/>
    </location>
</feature>
<protein>
    <submittedName>
        <fullName evidence="8">Protein-disulfide isomerase</fullName>
    </submittedName>
</protein>
<dbReference type="GO" id="GO:0016853">
    <property type="term" value="F:isomerase activity"/>
    <property type="evidence" value="ECO:0007669"/>
    <property type="project" value="UniProtKB-KW"/>
</dbReference>
<dbReference type="Gene3D" id="3.40.30.10">
    <property type="entry name" value="Glutaredoxin"/>
    <property type="match status" value="1"/>
</dbReference>
<proteinExistence type="inferred from homology"/>
<dbReference type="PANTHER" id="PTHR13887:SF14">
    <property type="entry name" value="DISULFIDE BOND FORMATION PROTEIN D"/>
    <property type="match status" value="1"/>
</dbReference>
<evidence type="ECO:0000256" key="2">
    <source>
        <dbReference type="ARBA" id="ARBA00022729"/>
    </source>
</evidence>
<feature type="domain" description="Thioredoxin" evidence="7">
    <location>
        <begin position="27"/>
        <end position="221"/>
    </location>
</feature>
<dbReference type="RefSeq" id="WP_089987178.1">
    <property type="nucleotide sequence ID" value="NZ_CP189820.1"/>
</dbReference>
<evidence type="ECO:0000313" key="9">
    <source>
        <dbReference type="Proteomes" id="UP000199410"/>
    </source>
</evidence>
<name>A0A1H9REM0_9BACI</name>
<keyword evidence="8" id="KW-0413">Isomerase</keyword>
<dbReference type="GO" id="GO:0016491">
    <property type="term" value="F:oxidoreductase activity"/>
    <property type="evidence" value="ECO:0007669"/>
    <property type="project" value="UniProtKB-KW"/>
</dbReference>
<evidence type="ECO:0000259" key="7">
    <source>
        <dbReference type="PROSITE" id="PS51352"/>
    </source>
</evidence>
<evidence type="ECO:0000256" key="4">
    <source>
        <dbReference type="ARBA" id="ARBA00023157"/>
    </source>
</evidence>
<keyword evidence="2" id="KW-0732">Signal</keyword>
<dbReference type="PROSITE" id="PS51352">
    <property type="entry name" value="THIOREDOXIN_2"/>
    <property type="match status" value="1"/>
</dbReference>
<dbReference type="Pfam" id="PF13462">
    <property type="entry name" value="Thioredoxin_4"/>
    <property type="match status" value="1"/>
</dbReference>
<keyword evidence="4" id="KW-1015">Disulfide bond</keyword>
<gene>
    <name evidence="8" type="ORF">SAMN02787113_04407</name>
</gene>
<evidence type="ECO:0000256" key="6">
    <source>
        <dbReference type="SAM" id="Phobius"/>
    </source>
</evidence>
<dbReference type="SUPFAM" id="SSF52833">
    <property type="entry name" value="Thioredoxin-like"/>
    <property type="match status" value="1"/>
</dbReference>
<dbReference type="InterPro" id="IPR012336">
    <property type="entry name" value="Thioredoxin-like_fold"/>
</dbReference>
<accession>A0A1H9REM0</accession>
<comment type="similarity">
    <text evidence="1">Belongs to the thioredoxin family. DsbA subfamily.</text>
</comment>
<dbReference type="PANTHER" id="PTHR13887">
    <property type="entry name" value="GLUTATHIONE S-TRANSFERASE KAPPA"/>
    <property type="match status" value="1"/>
</dbReference>
<evidence type="ECO:0000256" key="1">
    <source>
        <dbReference type="ARBA" id="ARBA00005791"/>
    </source>
</evidence>
<keyword evidence="5" id="KW-0676">Redox-active center</keyword>
<dbReference type="Proteomes" id="UP000199410">
    <property type="component" value="Unassembled WGS sequence"/>
</dbReference>
<reference evidence="8 9" key="1">
    <citation type="submission" date="2016-10" db="EMBL/GenBank/DDBJ databases">
        <authorList>
            <person name="Varghese N."/>
            <person name="Submissions S."/>
        </authorList>
    </citation>
    <scope>NUCLEOTIDE SEQUENCE [LARGE SCALE GENOMIC DNA]</scope>
    <source>
        <strain evidence="8 9">TC-13</strain>
    </source>
</reference>
<evidence type="ECO:0000313" key="8">
    <source>
        <dbReference type="EMBL" id="SER71291.1"/>
    </source>
</evidence>
<keyword evidence="6" id="KW-0472">Membrane</keyword>
<dbReference type="EMBL" id="FOEL01000022">
    <property type="protein sequence ID" value="SER71291.1"/>
    <property type="molecule type" value="Genomic_DNA"/>
</dbReference>
<dbReference type="AlphaFoldDB" id="A0A1H9REM0"/>
<dbReference type="InterPro" id="IPR036249">
    <property type="entry name" value="Thioredoxin-like_sf"/>
</dbReference>
<keyword evidence="6" id="KW-1133">Transmembrane helix</keyword>
<dbReference type="InterPro" id="IPR013766">
    <property type="entry name" value="Thioredoxin_domain"/>
</dbReference>
<comment type="caution">
    <text evidence="8">The sequence shown here is derived from an EMBL/GenBank/DDBJ whole genome shotgun (WGS) entry which is preliminary data.</text>
</comment>
<keyword evidence="3" id="KW-0560">Oxidoreductase</keyword>
<sequence length="225" mass="24937">MKNKGAKIAVILTLLVFVFVAWIVVLNQKNDPVPEKAPTGPPSIEGQPLLGESNAPVTIVEFGDFKCPACKAWGDTVFPKLVDEYITSGDVNFAYVNVPFHGQESILAALAAESVYQQDPNVYWDFHKTLFSSQPETAKHDELWVTTEKLLELTSTMPSISPEKLTQDLEQEQTMPQVETDTTLYKKHGVGVTPTIIIGDTKISDPFDYAEIQKIIKEELSAPNE</sequence>
<evidence type="ECO:0000256" key="5">
    <source>
        <dbReference type="ARBA" id="ARBA00023284"/>
    </source>
</evidence>